<evidence type="ECO:0000256" key="8">
    <source>
        <dbReference type="ARBA" id="ARBA00022989"/>
    </source>
</evidence>
<dbReference type="InterPro" id="IPR005503">
    <property type="entry name" value="FliL"/>
</dbReference>
<dbReference type="STRING" id="1391654.AKJ09_01378"/>
<name>A0A0K1PNP8_9BACT</name>
<keyword evidence="4 10" id="KW-1003">Cell membrane</keyword>
<protein>
    <recommendedName>
        <fullName evidence="10">Flagellar protein FliL</fullName>
    </recommendedName>
</protein>
<feature type="region of interest" description="Disordered" evidence="11">
    <location>
        <begin position="1"/>
        <end position="23"/>
    </location>
</feature>
<evidence type="ECO:0000256" key="1">
    <source>
        <dbReference type="ARBA" id="ARBA00002254"/>
    </source>
</evidence>
<keyword evidence="6" id="KW-0812">Transmembrane</keyword>
<dbReference type="GO" id="GO:0009425">
    <property type="term" value="C:bacterial-type flagellum basal body"/>
    <property type="evidence" value="ECO:0007669"/>
    <property type="project" value="InterPro"/>
</dbReference>
<comment type="subcellular location">
    <subcellularLocation>
        <location evidence="2">Cell membrane</location>
        <topology evidence="2">Single-pass membrane protein</topology>
    </subcellularLocation>
</comment>
<dbReference type="AlphaFoldDB" id="A0A0K1PNP8"/>
<evidence type="ECO:0000256" key="11">
    <source>
        <dbReference type="SAM" id="MobiDB-lite"/>
    </source>
</evidence>
<gene>
    <name evidence="12" type="ORF">AKJ09_01378</name>
</gene>
<accession>A0A0K1PNP8</accession>
<keyword evidence="7 10" id="KW-0283">Flagellar rotation</keyword>
<dbReference type="RefSeq" id="WP_146646269.1">
    <property type="nucleotide sequence ID" value="NZ_CP012333.1"/>
</dbReference>
<organism evidence="12 13">
    <name type="scientific">Labilithrix luteola</name>
    <dbReference type="NCBI Taxonomy" id="1391654"/>
    <lineage>
        <taxon>Bacteria</taxon>
        <taxon>Pseudomonadati</taxon>
        <taxon>Myxococcota</taxon>
        <taxon>Polyangia</taxon>
        <taxon>Polyangiales</taxon>
        <taxon>Labilitrichaceae</taxon>
        <taxon>Labilithrix</taxon>
    </lineage>
</organism>
<evidence type="ECO:0000256" key="4">
    <source>
        <dbReference type="ARBA" id="ARBA00022475"/>
    </source>
</evidence>
<proteinExistence type="inferred from homology"/>
<dbReference type="GO" id="GO:0006935">
    <property type="term" value="P:chemotaxis"/>
    <property type="evidence" value="ECO:0007669"/>
    <property type="project" value="UniProtKB-KW"/>
</dbReference>
<dbReference type="EMBL" id="CP012333">
    <property type="protein sequence ID" value="AKU94714.1"/>
    <property type="molecule type" value="Genomic_DNA"/>
</dbReference>
<dbReference type="GO" id="GO:0005886">
    <property type="term" value="C:plasma membrane"/>
    <property type="evidence" value="ECO:0007669"/>
    <property type="project" value="UniProtKB-SubCell"/>
</dbReference>
<keyword evidence="5 10" id="KW-0145">Chemotaxis</keyword>
<evidence type="ECO:0000256" key="5">
    <source>
        <dbReference type="ARBA" id="ARBA00022500"/>
    </source>
</evidence>
<keyword evidence="8" id="KW-1133">Transmembrane helix</keyword>
<keyword evidence="9 10" id="KW-0472">Membrane</keyword>
<dbReference type="KEGG" id="llu:AKJ09_01378"/>
<dbReference type="Proteomes" id="UP000064967">
    <property type="component" value="Chromosome"/>
</dbReference>
<dbReference type="Pfam" id="PF03748">
    <property type="entry name" value="FliL"/>
    <property type="match status" value="1"/>
</dbReference>
<reference evidence="12 13" key="1">
    <citation type="submission" date="2015-08" db="EMBL/GenBank/DDBJ databases">
        <authorList>
            <person name="Babu N.S."/>
            <person name="Beckwith C.J."/>
            <person name="Beseler K.G."/>
            <person name="Brison A."/>
            <person name="Carone J.V."/>
            <person name="Caskin T.P."/>
            <person name="Diamond M."/>
            <person name="Durham M.E."/>
            <person name="Foxe J.M."/>
            <person name="Go M."/>
            <person name="Henderson B.A."/>
            <person name="Jones I.B."/>
            <person name="McGettigan J.A."/>
            <person name="Micheletti S.J."/>
            <person name="Nasrallah M.E."/>
            <person name="Ortiz D."/>
            <person name="Piller C.R."/>
            <person name="Privatt S.R."/>
            <person name="Schneider S.L."/>
            <person name="Sharp S."/>
            <person name="Smith T.C."/>
            <person name="Stanton J.D."/>
            <person name="Ullery H.E."/>
            <person name="Wilson R.J."/>
            <person name="Serrano M.G."/>
            <person name="Buck G."/>
            <person name="Lee V."/>
            <person name="Wang Y."/>
            <person name="Carvalho R."/>
            <person name="Voegtly L."/>
            <person name="Shi R."/>
            <person name="Duckworth R."/>
            <person name="Johnson A."/>
            <person name="Loviza R."/>
            <person name="Walstead R."/>
            <person name="Shah Z."/>
            <person name="Kiflezghi M."/>
            <person name="Wade K."/>
            <person name="Ball S.L."/>
            <person name="Bradley K.W."/>
            <person name="Asai D.J."/>
            <person name="Bowman C.A."/>
            <person name="Russell D.A."/>
            <person name="Pope W.H."/>
            <person name="Jacobs-Sera D."/>
            <person name="Hendrix R.W."/>
            <person name="Hatfull G.F."/>
        </authorList>
    </citation>
    <scope>NUCLEOTIDE SEQUENCE [LARGE SCALE GENOMIC DNA]</scope>
    <source>
        <strain evidence="12 13">DSM 27648</strain>
    </source>
</reference>
<keyword evidence="13" id="KW-1185">Reference proteome</keyword>
<sequence length="166" mass="17671">MSENADNKPKETPAAQPPKSGGGGSLIIGMILPALLSAAGSYGGVRAAGHAPPVSQAESTHTEAKPPGPTMALDPFLVNILDQSKKPHPMKLTLAVEFDATTKEETIKSFIPRMRDAILTHMRTLNFEEAVDSERSAKLRADLLERCRSSGAMGAERILITDLVAQ</sequence>
<evidence type="ECO:0000256" key="7">
    <source>
        <dbReference type="ARBA" id="ARBA00022779"/>
    </source>
</evidence>
<evidence type="ECO:0000313" key="13">
    <source>
        <dbReference type="Proteomes" id="UP000064967"/>
    </source>
</evidence>
<evidence type="ECO:0000256" key="6">
    <source>
        <dbReference type="ARBA" id="ARBA00022692"/>
    </source>
</evidence>
<feature type="region of interest" description="Disordered" evidence="11">
    <location>
        <begin position="46"/>
        <end position="71"/>
    </location>
</feature>
<evidence type="ECO:0000256" key="10">
    <source>
        <dbReference type="RuleBase" id="RU364125"/>
    </source>
</evidence>
<comment type="function">
    <text evidence="1 10">Controls the rotational direction of flagella during chemotaxis.</text>
</comment>
<evidence type="ECO:0000256" key="2">
    <source>
        <dbReference type="ARBA" id="ARBA00004162"/>
    </source>
</evidence>
<evidence type="ECO:0000313" key="12">
    <source>
        <dbReference type="EMBL" id="AKU94714.1"/>
    </source>
</evidence>
<dbReference type="GO" id="GO:0071973">
    <property type="term" value="P:bacterial-type flagellum-dependent cell motility"/>
    <property type="evidence" value="ECO:0007669"/>
    <property type="project" value="InterPro"/>
</dbReference>
<evidence type="ECO:0000256" key="9">
    <source>
        <dbReference type="ARBA" id="ARBA00023136"/>
    </source>
</evidence>
<evidence type="ECO:0000256" key="3">
    <source>
        <dbReference type="ARBA" id="ARBA00008281"/>
    </source>
</evidence>
<comment type="similarity">
    <text evidence="3 10">Belongs to the FliL family.</text>
</comment>
<feature type="compositionally biased region" description="Basic and acidic residues" evidence="11">
    <location>
        <begin position="1"/>
        <end position="11"/>
    </location>
</feature>